<reference evidence="1 2" key="1">
    <citation type="submission" date="2015-03" db="EMBL/GenBank/DDBJ databases">
        <authorList>
            <person name="Murphy D."/>
        </authorList>
    </citation>
    <scope>NUCLEOTIDE SEQUENCE [LARGE SCALE GENOMIC DNA]</scope>
    <source>
        <strain evidence="1 2">OL-4</strain>
    </source>
</reference>
<proteinExistence type="predicted"/>
<sequence length="110" mass="12498">MNIRNKNKDLDIATNLKVIEWLKAELVESVGALLKSLLKAGNDATSDALATIIIVCYILGKRVGISFQAIDMRIRHKINTSINDAHEIEQWYGDLSDLQKYLDKKDNKKR</sequence>
<organism evidence="1 2">
    <name type="scientific">Syntrophomonas zehnderi OL-4</name>
    <dbReference type="NCBI Taxonomy" id="690567"/>
    <lineage>
        <taxon>Bacteria</taxon>
        <taxon>Bacillati</taxon>
        <taxon>Bacillota</taxon>
        <taxon>Clostridia</taxon>
        <taxon>Eubacteriales</taxon>
        <taxon>Syntrophomonadaceae</taxon>
        <taxon>Syntrophomonas</taxon>
    </lineage>
</organism>
<dbReference type="RefSeq" id="WP_242847451.1">
    <property type="nucleotide sequence ID" value="NZ_CGIH01000004.1"/>
</dbReference>
<evidence type="ECO:0000313" key="2">
    <source>
        <dbReference type="Proteomes" id="UP000045545"/>
    </source>
</evidence>
<dbReference type="EMBL" id="CGIH01000004">
    <property type="protein sequence ID" value="CFW99923.1"/>
    <property type="molecule type" value="Genomic_DNA"/>
</dbReference>
<protein>
    <submittedName>
        <fullName evidence="1">MazG-like domain</fullName>
    </submittedName>
</protein>
<dbReference type="InterPro" id="IPR025984">
    <property type="entry name" value="DCTPP"/>
</dbReference>
<accession>A0A0E3W2H1</accession>
<dbReference type="AlphaFoldDB" id="A0A0E3W2H1"/>
<name>A0A0E3W2H1_9FIRM</name>
<dbReference type="STRING" id="690567.165"/>
<keyword evidence="2" id="KW-1185">Reference proteome</keyword>
<dbReference type="Pfam" id="PF12643">
    <property type="entry name" value="MazG-like"/>
    <property type="match status" value="1"/>
</dbReference>
<gene>
    <name evidence="1" type="ORF">165</name>
</gene>
<dbReference type="GO" id="GO:0047429">
    <property type="term" value="F:nucleoside triphosphate diphosphatase activity"/>
    <property type="evidence" value="ECO:0007669"/>
    <property type="project" value="InterPro"/>
</dbReference>
<evidence type="ECO:0000313" key="1">
    <source>
        <dbReference type="EMBL" id="CFW99923.1"/>
    </source>
</evidence>
<dbReference type="Proteomes" id="UP000045545">
    <property type="component" value="Unassembled WGS sequence"/>
</dbReference>
<dbReference type="GO" id="GO:0009143">
    <property type="term" value="P:nucleoside triphosphate catabolic process"/>
    <property type="evidence" value="ECO:0007669"/>
    <property type="project" value="InterPro"/>
</dbReference>